<dbReference type="PANTHER" id="PTHR36083:SF1">
    <property type="entry name" value="LARGE RIBOSOMAL SUBUNIT PROTEIN BL32C"/>
    <property type="match status" value="1"/>
</dbReference>
<keyword evidence="8" id="KW-1185">Reference proteome</keyword>
<dbReference type="STRING" id="3469.A0A4Y7KFH0"/>
<dbReference type="Gramene" id="RZC70709">
    <property type="protein sequence ID" value="RZC70709"/>
    <property type="gene ID" value="C5167_033847"/>
</dbReference>
<dbReference type="GO" id="GO:0015934">
    <property type="term" value="C:large ribosomal subunit"/>
    <property type="evidence" value="ECO:0007669"/>
    <property type="project" value="InterPro"/>
</dbReference>
<organism evidence="7 8">
    <name type="scientific">Papaver somniferum</name>
    <name type="common">Opium poppy</name>
    <dbReference type="NCBI Taxonomy" id="3469"/>
    <lineage>
        <taxon>Eukaryota</taxon>
        <taxon>Viridiplantae</taxon>
        <taxon>Streptophyta</taxon>
        <taxon>Embryophyta</taxon>
        <taxon>Tracheophyta</taxon>
        <taxon>Spermatophyta</taxon>
        <taxon>Magnoliopsida</taxon>
        <taxon>Ranunculales</taxon>
        <taxon>Papaveraceae</taxon>
        <taxon>Papaveroideae</taxon>
        <taxon>Papaver</taxon>
    </lineage>
</organism>
<dbReference type="InterPro" id="IPR002677">
    <property type="entry name" value="Ribosomal_bL32"/>
</dbReference>
<sequence length="303" mass="33876">MLIKWAWKMVTKIIRIIMRVLRSVFSSCVFLFHRKLFGVQVTRVFALAFPENNSFKAMAAAGKIAVGEFLQGSQRQNLFLQRNLSKQRCRLLSSSLQRQSLSRRTTSRGLRSTSKSLLPVKPRVFVLGEASSYFEQNFMKSENSSEEVKETPYLASKLRIFTEGASDYGKFGEPLIQGYMRTFDGANVLSEAMTELGISIDEDTDSLPVSAHASGEVVEVPGDLVSTVYATSPDIALTVTQDLNHGDDGVLLAVPKKRTSISKKRIRKNVWKRKGYQAALKAYSLAKSLSTGNSKSFFYSRNK</sequence>
<dbReference type="GO" id="GO:0009507">
    <property type="term" value="C:chloroplast"/>
    <property type="evidence" value="ECO:0007669"/>
    <property type="project" value="UniProtKB-SubCell"/>
</dbReference>
<comment type="similarity">
    <text evidence="2">Belongs to the bacterial ribosomal protein bL32 family.</text>
</comment>
<evidence type="ECO:0000256" key="1">
    <source>
        <dbReference type="ARBA" id="ARBA00004229"/>
    </source>
</evidence>
<protein>
    <recommendedName>
        <fullName evidence="5">Large ribosomal subunit protein bL32c</fullName>
    </recommendedName>
    <alternativeName>
        <fullName evidence="6">50S ribosomal protein L32, chloroplastic</fullName>
    </alternativeName>
</protein>
<gene>
    <name evidence="7" type="ORF">C5167_033847</name>
</gene>
<keyword evidence="3" id="KW-0689">Ribosomal protein</keyword>
<evidence type="ECO:0000313" key="8">
    <source>
        <dbReference type="Proteomes" id="UP000316621"/>
    </source>
</evidence>
<dbReference type="EMBL" id="CM010721">
    <property type="protein sequence ID" value="RZC70709.1"/>
    <property type="molecule type" value="Genomic_DNA"/>
</dbReference>
<dbReference type="InterPro" id="IPR044958">
    <property type="entry name" value="Ribosomal_bL32_plant/cyanobact"/>
</dbReference>
<dbReference type="HAMAP" id="MF_00340">
    <property type="entry name" value="Ribosomal_bL32"/>
    <property type="match status" value="1"/>
</dbReference>
<reference evidence="7 8" key="1">
    <citation type="journal article" date="2018" name="Science">
        <title>The opium poppy genome and morphinan production.</title>
        <authorList>
            <person name="Guo L."/>
            <person name="Winzer T."/>
            <person name="Yang X."/>
            <person name="Li Y."/>
            <person name="Ning Z."/>
            <person name="He Z."/>
            <person name="Teodor R."/>
            <person name="Lu Y."/>
            <person name="Bowser T.A."/>
            <person name="Graham I.A."/>
            <person name="Ye K."/>
        </authorList>
    </citation>
    <scope>NUCLEOTIDE SEQUENCE [LARGE SCALE GENOMIC DNA]</scope>
    <source>
        <strain evidence="8">cv. HN1</strain>
        <tissue evidence="7">Leaves</tissue>
    </source>
</reference>
<dbReference type="GO" id="GO:0003735">
    <property type="term" value="F:structural constituent of ribosome"/>
    <property type="evidence" value="ECO:0007669"/>
    <property type="project" value="InterPro"/>
</dbReference>
<evidence type="ECO:0000256" key="6">
    <source>
        <dbReference type="ARBA" id="ARBA00035431"/>
    </source>
</evidence>
<dbReference type="AlphaFoldDB" id="A0A4Y7KFH0"/>
<name>A0A4Y7KFH0_PAPSO</name>
<evidence type="ECO:0000313" key="7">
    <source>
        <dbReference type="EMBL" id="RZC70709.1"/>
    </source>
</evidence>
<proteinExistence type="inferred from homology"/>
<accession>A0A4Y7KFH0</accession>
<dbReference type="GO" id="GO:0006412">
    <property type="term" value="P:translation"/>
    <property type="evidence" value="ECO:0007669"/>
    <property type="project" value="InterPro"/>
</dbReference>
<dbReference type="PANTHER" id="PTHR36083">
    <property type="entry name" value="50S RIBOSOMAL PROTEIN L32, CHLOROPLASTIC"/>
    <property type="match status" value="1"/>
</dbReference>
<comment type="subcellular location">
    <subcellularLocation>
        <location evidence="1">Plastid</location>
        <location evidence="1">Chloroplast</location>
    </subcellularLocation>
</comment>
<evidence type="ECO:0000256" key="3">
    <source>
        <dbReference type="ARBA" id="ARBA00022980"/>
    </source>
</evidence>
<dbReference type="Pfam" id="PF01783">
    <property type="entry name" value="Ribosomal_L32p"/>
    <property type="match status" value="1"/>
</dbReference>
<dbReference type="Proteomes" id="UP000316621">
    <property type="component" value="Chromosome 7"/>
</dbReference>
<evidence type="ECO:0000256" key="4">
    <source>
        <dbReference type="ARBA" id="ARBA00023274"/>
    </source>
</evidence>
<evidence type="ECO:0000256" key="5">
    <source>
        <dbReference type="ARBA" id="ARBA00035280"/>
    </source>
</evidence>
<evidence type="ECO:0000256" key="2">
    <source>
        <dbReference type="ARBA" id="ARBA00008560"/>
    </source>
</evidence>
<keyword evidence="4" id="KW-0687">Ribonucleoprotein</keyword>